<evidence type="ECO:0000313" key="7">
    <source>
        <dbReference type="Proteomes" id="UP001274321"/>
    </source>
</evidence>
<organism evidence="6 7">
    <name type="scientific">Terrihabitans rhizophilus</name>
    <dbReference type="NCBI Taxonomy" id="3092662"/>
    <lineage>
        <taxon>Bacteria</taxon>
        <taxon>Pseudomonadati</taxon>
        <taxon>Pseudomonadota</taxon>
        <taxon>Alphaproteobacteria</taxon>
        <taxon>Hyphomicrobiales</taxon>
        <taxon>Terrihabitans</taxon>
    </lineage>
</organism>
<dbReference type="Pfam" id="PF00126">
    <property type="entry name" value="HTH_1"/>
    <property type="match status" value="1"/>
</dbReference>
<dbReference type="Pfam" id="PF03466">
    <property type="entry name" value="LysR_substrate"/>
    <property type="match status" value="1"/>
</dbReference>
<gene>
    <name evidence="6" type="ORF">SCD90_04540</name>
</gene>
<dbReference type="Gene3D" id="1.10.10.10">
    <property type="entry name" value="Winged helix-like DNA-binding domain superfamily/Winged helix DNA-binding domain"/>
    <property type="match status" value="1"/>
</dbReference>
<keyword evidence="3" id="KW-0238">DNA-binding</keyword>
<dbReference type="RefSeq" id="WP_319843835.1">
    <property type="nucleotide sequence ID" value="NZ_JAXAFJ010000002.1"/>
</dbReference>
<evidence type="ECO:0000256" key="4">
    <source>
        <dbReference type="ARBA" id="ARBA00023163"/>
    </source>
</evidence>
<feature type="domain" description="HTH lysR-type" evidence="5">
    <location>
        <begin position="1"/>
        <end position="58"/>
    </location>
</feature>
<keyword evidence="7" id="KW-1185">Reference proteome</keyword>
<dbReference type="PRINTS" id="PR00039">
    <property type="entry name" value="HTHLYSR"/>
</dbReference>
<evidence type="ECO:0000256" key="3">
    <source>
        <dbReference type="ARBA" id="ARBA00023125"/>
    </source>
</evidence>
<dbReference type="InterPro" id="IPR005119">
    <property type="entry name" value="LysR_subst-bd"/>
</dbReference>
<reference evidence="6 7" key="1">
    <citation type="submission" date="2023-11" db="EMBL/GenBank/DDBJ databases">
        <authorList>
            <person name="Bao R."/>
        </authorList>
    </citation>
    <scope>NUCLEOTIDE SEQUENCE [LARGE SCALE GENOMIC DNA]</scope>
    <source>
        <strain evidence="6 7">PJ23</strain>
    </source>
</reference>
<dbReference type="InterPro" id="IPR000847">
    <property type="entry name" value="LysR_HTH_N"/>
</dbReference>
<sequence>MTLEQLKIFVAVAKREHLTRAAEGLNLTPSAVSSSIRALEERYGLCLFHRVGRRIELTEEGRMFLPHARDVLASAQDAERALKETGGLIRGRIGVSASQTIAGYWLPPFLARFRETYPGLETNLLVGNTADTVGDVFHGRANIGFAEGEVEHPDLTVRAVATDQLIVVVPVRHAWADGRHLSPTEIRNGDWILREQGSGTRALFEKALAAQDIAAGDLKVLLALPSNEAVRSAVLSGEYATVMSEAVAAPDLATGRLVKVGMDLPPRHFWLLRHRERYRTKASAALEALVTARTSPETPAQPR</sequence>
<protein>
    <submittedName>
        <fullName evidence="6">LysR substrate-binding domain-containing protein</fullName>
    </submittedName>
</protein>
<dbReference type="PANTHER" id="PTHR30126">
    <property type="entry name" value="HTH-TYPE TRANSCRIPTIONAL REGULATOR"/>
    <property type="match status" value="1"/>
</dbReference>
<name>A0ABU4RKF9_9HYPH</name>
<evidence type="ECO:0000256" key="1">
    <source>
        <dbReference type="ARBA" id="ARBA00009437"/>
    </source>
</evidence>
<dbReference type="Gene3D" id="3.40.190.290">
    <property type="match status" value="1"/>
</dbReference>
<comment type="caution">
    <text evidence="6">The sequence shown here is derived from an EMBL/GenBank/DDBJ whole genome shotgun (WGS) entry which is preliminary data.</text>
</comment>
<evidence type="ECO:0000259" key="5">
    <source>
        <dbReference type="PROSITE" id="PS50931"/>
    </source>
</evidence>
<dbReference type="PANTHER" id="PTHR30126:SF39">
    <property type="entry name" value="HTH-TYPE TRANSCRIPTIONAL REGULATOR CYSL"/>
    <property type="match status" value="1"/>
</dbReference>
<comment type="similarity">
    <text evidence="1">Belongs to the LysR transcriptional regulatory family.</text>
</comment>
<dbReference type="EMBL" id="JAXAFJ010000002">
    <property type="protein sequence ID" value="MDX6805324.1"/>
    <property type="molecule type" value="Genomic_DNA"/>
</dbReference>
<evidence type="ECO:0000256" key="2">
    <source>
        <dbReference type="ARBA" id="ARBA00023015"/>
    </source>
</evidence>
<dbReference type="PROSITE" id="PS50931">
    <property type="entry name" value="HTH_LYSR"/>
    <property type="match status" value="1"/>
</dbReference>
<evidence type="ECO:0000313" key="6">
    <source>
        <dbReference type="EMBL" id="MDX6805324.1"/>
    </source>
</evidence>
<dbReference type="SUPFAM" id="SSF53850">
    <property type="entry name" value="Periplasmic binding protein-like II"/>
    <property type="match status" value="1"/>
</dbReference>
<keyword evidence="4" id="KW-0804">Transcription</keyword>
<proteinExistence type="inferred from homology"/>
<dbReference type="SUPFAM" id="SSF46785">
    <property type="entry name" value="Winged helix' DNA-binding domain"/>
    <property type="match status" value="1"/>
</dbReference>
<dbReference type="InterPro" id="IPR036390">
    <property type="entry name" value="WH_DNA-bd_sf"/>
</dbReference>
<dbReference type="Proteomes" id="UP001274321">
    <property type="component" value="Unassembled WGS sequence"/>
</dbReference>
<keyword evidence="2" id="KW-0805">Transcription regulation</keyword>
<dbReference type="InterPro" id="IPR036388">
    <property type="entry name" value="WH-like_DNA-bd_sf"/>
</dbReference>
<accession>A0ABU4RKF9</accession>